<evidence type="ECO:0000259" key="3">
    <source>
        <dbReference type="PROSITE" id="PS51677"/>
    </source>
</evidence>
<protein>
    <submittedName>
        <fullName evidence="5">Polysaccharide deacetylase family protein</fullName>
        <ecNumber evidence="5">3.-.-.-</ecNumber>
    </submittedName>
</protein>
<dbReference type="KEGG" id="epl:P4G45_11950"/>
<dbReference type="Gene3D" id="3.20.20.370">
    <property type="entry name" value="Glycoside hydrolase/deacetylase"/>
    <property type="match status" value="1"/>
</dbReference>
<dbReference type="GO" id="GO:0005975">
    <property type="term" value="P:carbohydrate metabolic process"/>
    <property type="evidence" value="ECO:0007669"/>
    <property type="project" value="InterPro"/>
</dbReference>
<dbReference type="PANTHER" id="PTHR34216:SF3">
    <property type="entry name" value="POLY-BETA-1,6-N-ACETYL-D-GLUCOSAMINE N-DEACETYLASE"/>
    <property type="match status" value="1"/>
</dbReference>
<dbReference type="GO" id="GO:0005576">
    <property type="term" value="C:extracellular region"/>
    <property type="evidence" value="ECO:0007669"/>
    <property type="project" value="UniProtKB-SubCell"/>
</dbReference>
<dbReference type="EC" id="3.-.-.-" evidence="5"/>
<name>A0AAU7D552_9BACT</name>
<proteinExistence type="predicted"/>
<dbReference type="SUPFAM" id="SSF88713">
    <property type="entry name" value="Glycoside hydrolase/deacetylase"/>
    <property type="match status" value="1"/>
</dbReference>
<comment type="subcellular location">
    <subcellularLocation>
        <location evidence="1">Secreted</location>
    </subcellularLocation>
</comment>
<evidence type="ECO:0000256" key="1">
    <source>
        <dbReference type="ARBA" id="ARBA00004613"/>
    </source>
</evidence>
<dbReference type="InterPro" id="IPR011330">
    <property type="entry name" value="Glyco_hydro/deAcase_b/a-brl"/>
</dbReference>
<dbReference type="InterPro" id="IPR002509">
    <property type="entry name" value="NODB_dom"/>
</dbReference>
<dbReference type="PANTHER" id="PTHR34216">
    <property type="match status" value="1"/>
</dbReference>
<evidence type="ECO:0000256" key="2">
    <source>
        <dbReference type="ARBA" id="ARBA00022729"/>
    </source>
</evidence>
<sequence>MSYQLILARTLQRLGILRALELWRSKPGILIVNHHRIGTPDETGFDRDLFSATADELDAQVQYFKQRAPIISGEELEDLVSGRTPLKRLYVAFTFDDGYLDNYTKAFDVFRSAGTTAAFFLVTDYVGTATVPWWDEIAYRVRNTRRTEINLEYPTPLKVPLNGHREASIATVLQHYKRTDNICGEEFLAEIRRETECDLPLPKRRFLNWDEAREMRDAGMAIGSHTRSHAILGRLSPELQKQELEDSKKEIEARLGSKVRGLAYPVGARNCFSHATEQIAMDAGYSMCFSAYGGMNDATHLNRSNLLRGTVPSNPERFRAVATVRTSLGRHL</sequence>
<keyword evidence="2" id="KW-0732">Signal</keyword>
<evidence type="ECO:0000313" key="4">
    <source>
        <dbReference type="EMBL" id="XBH09193.1"/>
    </source>
</evidence>
<dbReference type="CDD" id="cd10918">
    <property type="entry name" value="CE4_NodB_like_5s_6s"/>
    <property type="match status" value="1"/>
</dbReference>
<dbReference type="EMBL" id="CP121195">
    <property type="protein sequence ID" value="XBH12480.1"/>
    <property type="molecule type" value="Genomic_DNA"/>
</dbReference>
<gene>
    <name evidence="4" type="ORF">P4G45_11950</name>
    <name evidence="5" type="ORF">P8936_12360</name>
</gene>
<organism evidence="5">
    <name type="scientific">Edaphobacter paludis</name>
    <dbReference type="NCBI Taxonomy" id="3035702"/>
    <lineage>
        <taxon>Bacteria</taxon>
        <taxon>Pseudomonadati</taxon>
        <taxon>Acidobacteriota</taxon>
        <taxon>Terriglobia</taxon>
        <taxon>Terriglobales</taxon>
        <taxon>Acidobacteriaceae</taxon>
        <taxon>Edaphobacter</taxon>
    </lineage>
</organism>
<dbReference type="AlphaFoldDB" id="A0AAU7D552"/>
<evidence type="ECO:0000313" key="5">
    <source>
        <dbReference type="EMBL" id="XBH12480.1"/>
    </source>
</evidence>
<dbReference type="InterPro" id="IPR051398">
    <property type="entry name" value="Polysacch_Deacetylase"/>
</dbReference>
<dbReference type="RefSeq" id="WP_348266703.1">
    <property type="nucleotide sequence ID" value="NZ_CP121194.1"/>
</dbReference>
<dbReference type="Pfam" id="PF01522">
    <property type="entry name" value="Polysacc_deac_1"/>
    <property type="match status" value="1"/>
</dbReference>
<accession>A0AAU7D552</accession>
<reference evidence="5" key="1">
    <citation type="submission" date="2023-03" db="EMBL/GenBank/DDBJ databases">
        <title>Edaphobacter sp.</title>
        <authorList>
            <person name="Huber K.J."/>
            <person name="Papendorf J."/>
            <person name="Pilke C."/>
            <person name="Bunk B."/>
            <person name="Sproeer C."/>
            <person name="Pester M."/>
        </authorList>
    </citation>
    <scope>NUCLEOTIDE SEQUENCE</scope>
    <source>
        <strain evidence="4">DSM 109919</strain>
        <strain evidence="5">DSM 109920</strain>
    </source>
</reference>
<dbReference type="GO" id="GO:0016810">
    <property type="term" value="F:hydrolase activity, acting on carbon-nitrogen (but not peptide) bonds"/>
    <property type="evidence" value="ECO:0007669"/>
    <property type="project" value="InterPro"/>
</dbReference>
<dbReference type="PROSITE" id="PS51677">
    <property type="entry name" value="NODB"/>
    <property type="match status" value="1"/>
</dbReference>
<accession>A0AAU7CW55</accession>
<dbReference type="EMBL" id="CP121194">
    <property type="protein sequence ID" value="XBH09193.1"/>
    <property type="molecule type" value="Genomic_DNA"/>
</dbReference>
<feature type="domain" description="NodB homology" evidence="3">
    <location>
        <begin position="89"/>
        <end position="332"/>
    </location>
</feature>
<keyword evidence="5" id="KW-0378">Hydrolase</keyword>